<name>A0ABY2IB50_9MICO</name>
<gene>
    <name evidence="1" type="ORF">E3O44_16685</name>
</gene>
<keyword evidence="2" id="KW-1185">Reference proteome</keyword>
<evidence type="ECO:0000313" key="2">
    <source>
        <dbReference type="Proteomes" id="UP000297608"/>
    </source>
</evidence>
<dbReference type="RefSeq" id="WP_134535903.1">
    <property type="nucleotide sequence ID" value="NZ_SOFG01000023.1"/>
</dbReference>
<organism evidence="1 2">
    <name type="scientific">Cryobacterium algoricola</name>
    <dbReference type="NCBI Taxonomy" id="1259183"/>
    <lineage>
        <taxon>Bacteria</taxon>
        <taxon>Bacillati</taxon>
        <taxon>Actinomycetota</taxon>
        <taxon>Actinomycetes</taxon>
        <taxon>Micrococcales</taxon>
        <taxon>Microbacteriaceae</taxon>
        <taxon>Cryobacterium</taxon>
    </lineage>
</organism>
<comment type="caution">
    <text evidence="1">The sequence shown here is derived from an EMBL/GenBank/DDBJ whole genome shotgun (WGS) entry which is preliminary data.</text>
</comment>
<reference evidence="1 2" key="1">
    <citation type="submission" date="2019-03" db="EMBL/GenBank/DDBJ databases">
        <title>Genomics of glacier-inhabiting Cryobacterium strains.</title>
        <authorList>
            <person name="Liu Q."/>
            <person name="Xin Y.-H."/>
        </authorList>
    </citation>
    <scope>NUCLEOTIDE SEQUENCE [LARGE SCALE GENOMIC DNA]</scope>
    <source>
        <strain evidence="1 2">MDB2-B</strain>
    </source>
</reference>
<accession>A0ABY2IB50</accession>
<evidence type="ECO:0000313" key="1">
    <source>
        <dbReference type="EMBL" id="TFB84115.1"/>
    </source>
</evidence>
<dbReference type="EMBL" id="SOFG01000023">
    <property type="protein sequence ID" value="TFB84115.1"/>
    <property type="molecule type" value="Genomic_DNA"/>
</dbReference>
<dbReference type="Proteomes" id="UP000297608">
    <property type="component" value="Unassembled WGS sequence"/>
</dbReference>
<proteinExistence type="predicted"/>
<protein>
    <submittedName>
        <fullName evidence="1">Uncharacterized protein</fullName>
    </submittedName>
</protein>
<sequence>MGIQIPDRIWLGMDDAGMGGAEVFGTVTGWVDTGHQQPSAVIVLDAPMSARGPLVGTDELTGRTGSFLLLSQRYVSRTWDEDEGVVQVTLFSRDPHVPTEVGVWIDPRGVYKRRTEITLEWWPDYGAGPLWRSSGRGGAPAELESLALSDGLKNRLRDWNDGYEEEALPIDGPGKPAWLSEGITLLALARKELVGVAVILTTEPWWGETPSEP</sequence>